<dbReference type="GO" id="GO:0016779">
    <property type="term" value="F:nucleotidyltransferase activity"/>
    <property type="evidence" value="ECO:0007669"/>
    <property type="project" value="UniProtKB-KW"/>
</dbReference>
<evidence type="ECO:0000259" key="4">
    <source>
        <dbReference type="Pfam" id="PF20866"/>
    </source>
</evidence>
<gene>
    <name evidence="5" type="ORF">SAMN03080610_03394</name>
</gene>
<organism evidence="5 6">
    <name type="scientific">Afifella marina DSM 2698</name>
    <dbReference type="NCBI Taxonomy" id="1120955"/>
    <lineage>
        <taxon>Bacteria</taxon>
        <taxon>Pseudomonadati</taxon>
        <taxon>Pseudomonadota</taxon>
        <taxon>Alphaproteobacteria</taxon>
        <taxon>Hyphomicrobiales</taxon>
        <taxon>Afifellaceae</taxon>
        <taxon>Afifella</taxon>
    </lineage>
</organism>
<dbReference type="EMBL" id="FMVW01000010">
    <property type="protein sequence ID" value="SCZ45314.1"/>
    <property type="molecule type" value="Genomic_DNA"/>
</dbReference>
<reference evidence="5 6" key="1">
    <citation type="submission" date="2016-10" db="EMBL/GenBank/DDBJ databases">
        <authorList>
            <person name="de Groot N.N."/>
        </authorList>
    </citation>
    <scope>NUCLEOTIDE SEQUENCE [LARGE SCALE GENOMIC DNA]</scope>
    <source>
        <strain evidence="5 6">DSM 2698</strain>
    </source>
</reference>
<keyword evidence="2" id="KW-0548">Nucleotidyltransferase</keyword>
<dbReference type="AlphaFoldDB" id="A0A1G5P720"/>
<dbReference type="Pfam" id="PF10620">
    <property type="entry name" value="MdcG"/>
    <property type="match status" value="1"/>
</dbReference>
<dbReference type="OrthoDB" id="5498803at2"/>
<evidence type="ECO:0000313" key="5">
    <source>
        <dbReference type="EMBL" id="SCZ45314.1"/>
    </source>
</evidence>
<dbReference type="InterPro" id="IPR049180">
    <property type="entry name" value="MdcG_C"/>
</dbReference>
<dbReference type="InterPro" id="IPR048903">
    <property type="entry name" value="MdcG_N"/>
</dbReference>
<protein>
    <submittedName>
        <fullName evidence="5">Phosphoribosyl-dephospho-CoA transferase</fullName>
    </submittedName>
</protein>
<keyword evidence="6" id="KW-1185">Reference proteome</keyword>
<sequence>MLNRRHFLAYLHPDARQVLASALVEGLPHTMRDRATEAAVLHGFLTDRIPGIVCRPTRVCTDGQGQLGFSFPLRIGEERVRSSVLVEPGQVASFLSPYEVMERAALRFPPPHAALRVALSLARRFDIRLGLIGSAALAAMTGLPYVRPQSDLDLLIDADLGGDFQAFHASLAAISREIGVKVDVELEFNRSLGVKLSEYISGREVLLAKTINDVELIDRIELQSCSSDEVNISASVAGRCGENCKVPTTETIENQWSE</sequence>
<feature type="domain" description="Phosphoribosyl-dephospho-CoA transferase MdcG N-terminal" evidence="4">
    <location>
        <begin position="4"/>
        <end position="97"/>
    </location>
</feature>
<evidence type="ECO:0000256" key="1">
    <source>
        <dbReference type="ARBA" id="ARBA00022679"/>
    </source>
</evidence>
<name>A0A1G5P720_AFIMA</name>
<proteinExistence type="predicted"/>
<dbReference type="InterPro" id="IPR017557">
    <property type="entry name" value="Holo-ACP_synthase"/>
</dbReference>
<dbReference type="Proteomes" id="UP000199347">
    <property type="component" value="Unassembled WGS sequence"/>
</dbReference>
<accession>A0A1G5P720</accession>
<dbReference type="NCBIfam" id="TIGR03135">
    <property type="entry name" value="malonate_mdcG"/>
    <property type="match status" value="1"/>
</dbReference>
<feature type="domain" description="Phosphoribosyl-dephospho-CoA transferase MdcG C-terminal" evidence="3">
    <location>
        <begin position="104"/>
        <end position="219"/>
    </location>
</feature>
<evidence type="ECO:0000259" key="3">
    <source>
        <dbReference type="Pfam" id="PF10620"/>
    </source>
</evidence>
<dbReference type="Pfam" id="PF20866">
    <property type="entry name" value="MdcG_N"/>
    <property type="match status" value="1"/>
</dbReference>
<keyword evidence="1 5" id="KW-0808">Transferase</keyword>
<evidence type="ECO:0000313" key="6">
    <source>
        <dbReference type="Proteomes" id="UP000199347"/>
    </source>
</evidence>
<evidence type="ECO:0000256" key="2">
    <source>
        <dbReference type="ARBA" id="ARBA00022695"/>
    </source>
</evidence>
<dbReference type="STRING" id="1120955.SAMN03080610_03394"/>
<dbReference type="RefSeq" id="WP_092816078.1">
    <property type="nucleotide sequence ID" value="NZ_FMVW01000010.1"/>
</dbReference>